<sequence length="722" mass="81962">MSKQTTGMKSLLFLSTILVSQLPALAQSTVHGNDSIKDRQSVDLNEVKVFGKSAARKLEEGVFAVNALEIAPDINRMVTINDLVNRTAGVKVRREGGVGSDFDLTINGMSGNSIRYFIDGVPLESKGSGVSLENIPLNIVERVELYKGVVPSHLGADALGGAVNIITKKKRQNFLDASYGIGSFHTHTADLTGQWFIPRTAIALRPTVGVNYSKNDYKMKGVEIWDEDEERYILTDRRRFHDDYLSIFGQLEAGVNNVGWADMFFLGVSYNAVDKEIQTGAMQNKVYGKAERHSHSLAFSAIYSKRWGDIASRINISHTLDHSETVDTAYRKYSWDGSWLPSSGNEMTNHARTIRVYNRPLTMINAGIDYELNEHNSFAFNYMFNRRGNDRHDKVDKLFEPTNDVVTKHILSLTYSQSFFDQKWQTSYFVKDYINTLHIRQTNDFTITGSDKIDTNATKNYMGAGIGSRYALCEPFAVKASYEHSVRLPLSRELLGNGTTVYANLALKPEQSNNYNAGIFGSCFFGDANHLTYEANGFIRHVQNFIRATVSEREGMMQYVNEPAIHIKGFDFDVSYFWEDRLKISINGSWNDARDLKKYKTDGNPSATYKNRVPNRPWMFGNMETTYSFHNIISKTDQLNVGVAHQYIHWYFLNWEAFGAISTKARIPTQNITDLSLSYSWQADRFNISLECNNLFDRLAYDNYMLPKPGRSFAAKFRIFLK</sequence>
<accession>A0AC61RH87</accession>
<reference evidence="1" key="1">
    <citation type="submission" date="2019-04" db="EMBL/GenBank/DDBJ databases">
        <title>Microbes associate with the intestines of laboratory mice.</title>
        <authorList>
            <person name="Navarre W."/>
            <person name="Wong E."/>
            <person name="Huang K."/>
            <person name="Tropini C."/>
            <person name="Ng K."/>
            <person name="Yu B."/>
        </authorList>
    </citation>
    <scope>NUCLEOTIDE SEQUENCE</scope>
    <source>
        <strain evidence="1">NM04_E33</strain>
    </source>
</reference>
<dbReference type="Proteomes" id="UP000306319">
    <property type="component" value="Unassembled WGS sequence"/>
</dbReference>
<keyword evidence="1" id="KW-0675">Receptor</keyword>
<dbReference type="EMBL" id="SRYB01000015">
    <property type="protein sequence ID" value="TGY78271.1"/>
    <property type="molecule type" value="Genomic_DNA"/>
</dbReference>
<organism evidence="1 2">
    <name type="scientific">Lepagella muris</name>
    <dbReference type="NCBI Taxonomy" id="3032870"/>
    <lineage>
        <taxon>Bacteria</taxon>
        <taxon>Pseudomonadati</taxon>
        <taxon>Bacteroidota</taxon>
        <taxon>Bacteroidia</taxon>
        <taxon>Bacteroidales</taxon>
        <taxon>Muribaculaceae</taxon>
        <taxon>Lepagella</taxon>
    </lineage>
</organism>
<proteinExistence type="predicted"/>
<comment type="caution">
    <text evidence="1">The sequence shown here is derived from an EMBL/GenBank/DDBJ whole genome shotgun (WGS) entry which is preliminary data.</text>
</comment>
<evidence type="ECO:0000313" key="2">
    <source>
        <dbReference type="Proteomes" id="UP000306319"/>
    </source>
</evidence>
<name>A0AC61RH87_9BACT</name>
<keyword evidence="2" id="KW-1185">Reference proteome</keyword>
<gene>
    <name evidence="1" type="ORF">E5331_11265</name>
</gene>
<protein>
    <submittedName>
        <fullName evidence="1">TonB-dependent receptor</fullName>
    </submittedName>
</protein>
<evidence type="ECO:0000313" key="1">
    <source>
        <dbReference type="EMBL" id="TGY78271.1"/>
    </source>
</evidence>